<dbReference type="Proteomes" id="UP000526501">
    <property type="component" value="Unassembled WGS sequence"/>
</dbReference>
<dbReference type="EMBL" id="JACHVC010000001">
    <property type="protein sequence ID" value="MBC2604465.1"/>
    <property type="molecule type" value="Genomic_DNA"/>
</dbReference>
<dbReference type="PRINTS" id="PR00301">
    <property type="entry name" value="HEATSHOCK70"/>
</dbReference>
<keyword evidence="6" id="KW-1185">Reference proteome</keyword>
<proteinExistence type="predicted"/>
<keyword evidence="2" id="KW-0963">Cytoplasm</keyword>
<evidence type="ECO:0000256" key="4">
    <source>
        <dbReference type="ARBA" id="ARBA00022840"/>
    </source>
</evidence>
<evidence type="ECO:0000313" key="6">
    <source>
        <dbReference type="Proteomes" id="UP000526501"/>
    </source>
</evidence>
<evidence type="ECO:0000256" key="1">
    <source>
        <dbReference type="ARBA" id="ARBA00004496"/>
    </source>
</evidence>
<comment type="caution">
    <text evidence="5">The sequence shown here is derived from an EMBL/GenBank/DDBJ whole genome shotgun (WGS) entry which is preliminary data.</text>
</comment>
<keyword evidence="4" id="KW-0067">ATP-binding</keyword>
<gene>
    <name evidence="5" type="ORF">H5P27_00175</name>
</gene>
<dbReference type="InterPro" id="IPR004000">
    <property type="entry name" value="Actin"/>
</dbReference>
<evidence type="ECO:0000256" key="3">
    <source>
        <dbReference type="ARBA" id="ARBA00022741"/>
    </source>
</evidence>
<evidence type="ECO:0000256" key="2">
    <source>
        <dbReference type="ARBA" id="ARBA00022490"/>
    </source>
</evidence>
<dbReference type="SUPFAM" id="SSF53067">
    <property type="entry name" value="Actin-like ATPase domain"/>
    <property type="match status" value="2"/>
</dbReference>
<dbReference type="GO" id="GO:0005524">
    <property type="term" value="F:ATP binding"/>
    <property type="evidence" value="ECO:0007669"/>
    <property type="project" value="UniProtKB-KW"/>
</dbReference>
<dbReference type="PANTHER" id="PTHR42749">
    <property type="entry name" value="CELL SHAPE-DETERMINING PROTEIN MREB"/>
    <property type="match status" value="1"/>
</dbReference>
<organism evidence="5 6">
    <name type="scientific">Pelagicoccus albus</name>
    <dbReference type="NCBI Taxonomy" id="415222"/>
    <lineage>
        <taxon>Bacteria</taxon>
        <taxon>Pseudomonadati</taxon>
        <taxon>Verrucomicrobiota</taxon>
        <taxon>Opitutia</taxon>
        <taxon>Puniceicoccales</taxon>
        <taxon>Pelagicoccaceae</taxon>
        <taxon>Pelagicoccus</taxon>
    </lineage>
</organism>
<evidence type="ECO:0000313" key="5">
    <source>
        <dbReference type="EMBL" id="MBC2604465.1"/>
    </source>
</evidence>
<sequence>MSITTSKSAPKKAKAKQNTNELLLVGLDLGTNQTCIQVAKPTTGKVVSSELIPSIVGYTTEGILPGIIPGDATTLFGQLALKYKLHLNLIQPLRDGIIADMDAARDFLVHLKETAGISPDAEARAVIGMPANADSAARENTRLAVTGIFDKVILIPEPFLAALGSREEAELVKSEYVDPVCNSLFVDIGAGSTDVCLIQGYYPSAEDQISFAFAGDAVDEAIQDSLINKYPDSQISIAKCREIKEKHSFVQGNTQQATHPVMISGKIKQLEVADAVGSACDTLLKKIFEAVRALIIKADPDSIPDLLQNIIITGGGSMIKGLDAALQKLLTEEGFEGCKVTSIGEDYKTRVAGGAIKAAFQAKERQWQTLLR</sequence>
<dbReference type="RefSeq" id="WP_185658362.1">
    <property type="nucleotide sequence ID" value="NZ_CAWPOO010000001.1"/>
</dbReference>
<reference evidence="5 6" key="1">
    <citation type="submission" date="2020-07" db="EMBL/GenBank/DDBJ databases">
        <authorList>
            <person name="Feng X."/>
        </authorList>
    </citation>
    <scope>NUCLEOTIDE SEQUENCE [LARGE SCALE GENOMIC DNA]</scope>
    <source>
        <strain evidence="5 6">JCM23202</strain>
    </source>
</reference>
<dbReference type="Gene3D" id="3.30.420.40">
    <property type="match status" value="2"/>
</dbReference>
<dbReference type="AlphaFoldDB" id="A0A7X1B2J5"/>
<dbReference type="InterPro" id="IPR056546">
    <property type="entry name" value="MreB_MamK-like"/>
</dbReference>
<accession>A0A7X1B2J5</accession>
<dbReference type="PANTHER" id="PTHR42749:SF1">
    <property type="entry name" value="CELL SHAPE-DETERMINING PROTEIN MREB"/>
    <property type="match status" value="1"/>
</dbReference>
<dbReference type="GO" id="GO:0005737">
    <property type="term" value="C:cytoplasm"/>
    <property type="evidence" value="ECO:0007669"/>
    <property type="project" value="UniProtKB-SubCell"/>
</dbReference>
<comment type="subcellular location">
    <subcellularLocation>
        <location evidence="1">Cytoplasm</location>
    </subcellularLocation>
</comment>
<dbReference type="Pfam" id="PF06723">
    <property type="entry name" value="MreB_Mbl"/>
    <property type="match status" value="1"/>
</dbReference>
<keyword evidence="3" id="KW-0547">Nucleotide-binding</keyword>
<dbReference type="InterPro" id="IPR043129">
    <property type="entry name" value="ATPase_NBD"/>
</dbReference>
<dbReference type="SMART" id="SM00268">
    <property type="entry name" value="ACTIN"/>
    <property type="match status" value="1"/>
</dbReference>
<protein>
    <submittedName>
        <fullName evidence="5">Rod shape-determining protein</fullName>
    </submittedName>
</protein>
<name>A0A7X1B2J5_9BACT</name>